<proteinExistence type="predicted"/>
<dbReference type="EMBL" id="CAUJNA010001125">
    <property type="protein sequence ID" value="CAJ1384552.1"/>
    <property type="molecule type" value="Genomic_DNA"/>
</dbReference>
<organism evidence="1 2">
    <name type="scientific">Effrenium voratum</name>
    <dbReference type="NCBI Taxonomy" id="2562239"/>
    <lineage>
        <taxon>Eukaryota</taxon>
        <taxon>Sar</taxon>
        <taxon>Alveolata</taxon>
        <taxon>Dinophyceae</taxon>
        <taxon>Suessiales</taxon>
        <taxon>Symbiodiniaceae</taxon>
        <taxon>Effrenium</taxon>
    </lineage>
</organism>
<accession>A0AA36IBB5</accession>
<dbReference type="Proteomes" id="UP001178507">
    <property type="component" value="Unassembled WGS sequence"/>
</dbReference>
<dbReference type="AlphaFoldDB" id="A0AA36IBB5"/>
<evidence type="ECO:0000313" key="1">
    <source>
        <dbReference type="EMBL" id="CAJ1384552.1"/>
    </source>
</evidence>
<reference evidence="1" key="1">
    <citation type="submission" date="2023-08" db="EMBL/GenBank/DDBJ databases">
        <authorList>
            <person name="Chen Y."/>
            <person name="Shah S."/>
            <person name="Dougan E. K."/>
            <person name="Thang M."/>
            <person name="Chan C."/>
        </authorList>
    </citation>
    <scope>NUCLEOTIDE SEQUENCE</scope>
</reference>
<comment type="caution">
    <text evidence="1">The sequence shown here is derived from an EMBL/GenBank/DDBJ whole genome shotgun (WGS) entry which is preliminary data.</text>
</comment>
<protein>
    <submittedName>
        <fullName evidence="1">Uncharacterized protein</fullName>
    </submittedName>
</protein>
<keyword evidence="2" id="KW-1185">Reference proteome</keyword>
<gene>
    <name evidence="1" type="ORF">EVOR1521_LOCUS11408</name>
</gene>
<evidence type="ECO:0000313" key="2">
    <source>
        <dbReference type="Proteomes" id="UP001178507"/>
    </source>
</evidence>
<name>A0AA36IBB5_9DINO</name>
<sequence>MLQGLAGVEAATLASWLVLDACTGRLARVRPREDGSQDSWVLGYGFSYIYRRAAALAQPFQHEHFGEDYAFMVALQHTHGRQSVRAVHDEEGVVLHVQQGLNLSNSHAEEELAPAALRHTALGEAEVAIASGSLQLESPFISVGSGYSLYLRPPPYLPLEAMRAALKESGVAGSIWRSEGSDEDVLISYRVRRAGEVFAEPGRAFRVLPRFSASARLPADVPRTARPEQLALRHVARQLLARCPPQRPAFAQFRGWIRLCAGQCSHMALLATLRIMSNLFPQVRMEVWIQSEEQRGSSTGA</sequence>